<accession>A0AAV7WFD8</accession>
<comment type="catalytic activity">
    <reaction evidence="14">
        <text>an alpha-Neu5Ac-(2-&gt;3)-beta-D-Gal-(1-&gt;4)-beta-D-GlcNAc-(1-&gt;3)-beta-D-Gal-(1-&gt;4)-[alpha-L-Fuc-(1-&gt;3)]-beta-D-GlcNAc derivative + GDP-beta-L-fucose = an alpha-Neu5Ac-(2-&gt;3)-beta-D-Gal-(1-&gt;4)-[alpha-L-Fuc-(1-&gt;3)]-beta-D-GlcNAc-(1-&gt;3)-beta-D-Gal-(1-&gt;4)-[alpha-L-Fuc-(1-&gt;3)]-beta-D-GlcNAc derivative + GDP + H(+)</text>
        <dbReference type="Rhea" id="RHEA:52864"/>
        <dbReference type="ChEBI" id="CHEBI:15378"/>
        <dbReference type="ChEBI" id="CHEBI:57273"/>
        <dbReference type="ChEBI" id="CHEBI:58189"/>
        <dbReference type="ChEBI" id="CHEBI:145342"/>
        <dbReference type="ChEBI" id="CHEBI:145343"/>
    </reaction>
    <physiologicalReaction direction="left-to-right" evidence="14">
        <dbReference type="Rhea" id="RHEA:52865"/>
    </physiologicalReaction>
</comment>
<evidence type="ECO:0000256" key="16">
    <source>
        <dbReference type="ARBA" id="ARBA00036468"/>
    </source>
</evidence>
<dbReference type="InterPro" id="IPR031481">
    <property type="entry name" value="Glyco_tran_10_N"/>
</dbReference>
<evidence type="ECO:0000256" key="15">
    <source>
        <dbReference type="ARBA" id="ARBA00036273"/>
    </source>
</evidence>
<dbReference type="GO" id="GO:0017083">
    <property type="term" value="F:4-galactosyl-N-acetylglucosaminide 3-alpha-L-fucosyltransferase activity"/>
    <property type="evidence" value="ECO:0007669"/>
    <property type="project" value="UniProtKB-EC"/>
</dbReference>
<keyword evidence="9 19" id="KW-0333">Golgi apparatus</keyword>
<feature type="domain" description="Fucosyltransferase N-terminal" evidence="21">
    <location>
        <begin position="61"/>
        <end position="167"/>
    </location>
</feature>
<comment type="subcellular location">
    <subcellularLocation>
        <location evidence="1 19">Golgi apparatus</location>
        <location evidence="1 19">Golgi stack membrane</location>
        <topology evidence="1 19">Single-pass type II membrane protein</topology>
    </subcellularLocation>
</comment>
<evidence type="ECO:0000256" key="14">
    <source>
        <dbReference type="ARBA" id="ARBA00036052"/>
    </source>
</evidence>
<comment type="catalytic activity">
    <reaction evidence="13">
        <text>a beta-D-galactosyl-(1-&gt;4)-N-acetyl-beta-D-glucosaminyl derivative + GDP-beta-L-fucose = a beta-D-galactosyl-(1-&gt;4)-[alpha-L-fucosyl-(1-&gt;3)]-N-acetyl-beta-D-glucosaminyl derivative + GDP + H(+)</text>
        <dbReference type="Rhea" id="RHEA:14257"/>
        <dbReference type="ChEBI" id="CHEBI:15378"/>
        <dbReference type="ChEBI" id="CHEBI:57273"/>
        <dbReference type="ChEBI" id="CHEBI:58189"/>
        <dbReference type="ChEBI" id="CHEBI:133507"/>
        <dbReference type="ChEBI" id="CHEBI:137941"/>
        <dbReference type="EC" id="2.4.1.152"/>
    </reaction>
    <physiologicalReaction direction="left-to-right" evidence="13">
        <dbReference type="Rhea" id="RHEA:14258"/>
    </physiologicalReaction>
</comment>
<evidence type="ECO:0000313" key="23">
    <source>
        <dbReference type="Proteomes" id="UP001066276"/>
    </source>
</evidence>
<keyword evidence="8 19" id="KW-1133">Transmembrane helix</keyword>
<evidence type="ECO:0000256" key="8">
    <source>
        <dbReference type="ARBA" id="ARBA00022989"/>
    </source>
</evidence>
<feature type="transmembrane region" description="Helical" evidence="19">
    <location>
        <begin position="6"/>
        <end position="23"/>
    </location>
</feature>
<keyword evidence="12" id="KW-0325">Glycoprotein</keyword>
<keyword evidence="23" id="KW-1185">Reference proteome</keyword>
<dbReference type="SUPFAM" id="SSF53756">
    <property type="entry name" value="UDP-Glycosyltransferase/glycogen phosphorylase"/>
    <property type="match status" value="1"/>
</dbReference>
<comment type="catalytic activity">
    <reaction evidence="17">
        <text>an N-acetyl-alpha-neuraminyl-(2-&gt;3)-beta-D-galactosyl-(1-&gt;4)-N-acetyl-beta-D-glucosaminyl derivative + GDP-beta-L-fucose = an alpha-Neu5Ac-(2-&gt;3)-beta-D-Gal-(1-&gt;4)-[alpha-L-Fuc-(1-&gt;3)]-beta-D-GlcNAc derivative + GDP + H(+)</text>
        <dbReference type="Rhea" id="RHEA:56076"/>
        <dbReference type="ChEBI" id="CHEBI:15378"/>
        <dbReference type="ChEBI" id="CHEBI:57273"/>
        <dbReference type="ChEBI" id="CHEBI:58189"/>
        <dbReference type="ChEBI" id="CHEBI:136545"/>
        <dbReference type="ChEBI" id="CHEBI:139509"/>
    </reaction>
    <physiologicalReaction direction="left-to-right" evidence="17">
        <dbReference type="Rhea" id="RHEA:56077"/>
    </physiologicalReaction>
</comment>
<evidence type="ECO:0000256" key="6">
    <source>
        <dbReference type="ARBA" id="ARBA00022692"/>
    </source>
</evidence>
<comment type="catalytic activity">
    <reaction evidence="15">
        <text>a beta-D-galactosyl-(1-&gt;3)-N-acetyl-beta-D-glucosaminyl derivative + GDP-beta-L-fucose = a beta-D-galactosyl-(1-&gt;3)-[alpha-L-fucosyl-(1-&gt;4)]-N-acetyl-beta-D-glucosaminyl derivative + GDP + H(+)</text>
        <dbReference type="Rhea" id="RHEA:23628"/>
        <dbReference type="ChEBI" id="CHEBI:15378"/>
        <dbReference type="ChEBI" id="CHEBI:57273"/>
        <dbReference type="ChEBI" id="CHEBI:58189"/>
        <dbReference type="ChEBI" id="CHEBI:133506"/>
        <dbReference type="ChEBI" id="CHEBI:140304"/>
        <dbReference type="EC" id="2.4.1.65"/>
    </reaction>
    <physiologicalReaction direction="left-to-right" evidence="15">
        <dbReference type="Rhea" id="RHEA:23629"/>
    </physiologicalReaction>
</comment>
<dbReference type="PANTHER" id="PTHR11929">
    <property type="entry name" value="ALPHA- 1,3 -FUCOSYLTRANSFERASE"/>
    <property type="match status" value="1"/>
</dbReference>
<evidence type="ECO:0000256" key="4">
    <source>
        <dbReference type="ARBA" id="ARBA00022676"/>
    </source>
</evidence>
<comment type="catalytic activity">
    <reaction evidence="16">
        <text>an alpha-Neu5Ac-(2-&gt;3)-beta-D-Gal-(1-&gt;3)-D-GlcNAc derivative + GDP-beta-L-fucose = an alpha-Neu5Ac-(2-&gt;3)-beta-D-Gal-(1-&gt;3)-[alpha-L-Fuc-(1-&gt;4)]-beta-D-GlcNAc derivative + GDP + H(+)</text>
        <dbReference type="Rhea" id="RHEA:62904"/>
        <dbReference type="ChEBI" id="CHEBI:15378"/>
        <dbReference type="ChEBI" id="CHEBI:57273"/>
        <dbReference type="ChEBI" id="CHEBI:58189"/>
        <dbReference type="ChEBI" id="CHEBI:146021"/>
        <dbReference type="ChEBI" id="CHEBI:146022"/>
    </reaction>
    <physiologicalReaction direction="left-to-right" evidence="16">
        <dbReference type="Rhea" id="RHEA:62905"/>
    </physiologicalReaction>
</comment>
<proteinExistence type="inferred from homology"/>
<evidence type="ECO:0000259" key="21">
    <source>
        <dbReference type="Pfam" id="PF17039"/>
    </source>
</evidence>
<keyword evidence="10" id="KW-0443">Lipid metabolism</keyword>
<evidence type="ECO:0000313" key="22">
    <source>
        <dbReference type="EMBL" id="KAJ1211321.1"/>
    </source>
</evidence>
<evidence type="ECO:0000256" key="17">
    <source>
        <dbReference type="ARBA" id="ARBA00036481"/>
    </source>
</evidence>
<name>A0AAV7WFD8_PLEWA</name>
<dbReference type="Pfam" id="PF00852">
    <property type="entry name" value="Glyco_transf_10"/>
    <property type="match status" value="1"/>
</dbReference>
<keyword evidence="7" id="KW-0735">Signal-anchor</keyword>
<comment type="catalytic activity">
    <reaction evidence="18">
        <text>beta-D-galactosyl-(1-&gt;4)-N-acetyl-D-glucosamine + GDP-beta-L-fucose = beta-D-galactosyl-(1-&gt;4)-[alpha-L-fucosyl-(1-&gt;3)]-N-acetyl-D-glucosamine + GDP + H(+)</text>
        <dbReference type="Rhea" id="RHEA:62824"/>
        <dbReference type="ChEBI" id="CHEBI:15378"/>
        <dbReference type="ChEBI" id="CHEBI:57273"/>
        <dbReference type="ChEBI" id="CHEBI:58189"/>
        <dbReference type="ChEBI" id="CHEBI:60152"/>
        <dbReference type="ChEBI" id="CHEBI:62287"/>
    </reaction>
    <physiologicalReaction direction="left-to-right" evidence="18">
        <dbReference type="Rhea" id="RHEA:62825"/>
    </physiologicalReaction>
</comment>
<evidence type="ECO:0000256" key="13">
    <source>
        <dbReference type="ARBA" id="ARBA00029329"/>
    </source>
</evidence>
<dbReference type="FunFam" id="3.40.50.11660:FF:000001">
    <property type="entry name" value="alpha-(1,3)-fucosyltransferase 9"/>
    <property type="match status" value="1"/>
</dbReference>
<comment type="similarity">
    <text evidence="3 19">Belongs to the glycosyltransferase 10 family.</text>
</comment>
<organism evidence="22 23">
    <name type="scientific">Pleurodeles waltl</name>
    <name type="common">Iberian ribbed newt</name>
    <dbReference type="NCBI Taxonomy" id="8319"/>
    <lineage>
        <taxon>Eukaryota</taxon>
        <taxon>Metazoa</taxon>
        <taxon>Chordata</taxon>
        <taxon>Craniata</taxon>
        <taxon>Vertebrata</taxon>
        <taxon>Euteleostomi</taxon>
        <taxon>Amphibia</taxon>
        <taxon>Batrachia</taxon>
        <taxon>Caudata</taxon>
        <taxon>Salamandroidea</taxon>
        <taxon>Salamandridae</taxon>
        <taxon>Pleurodelinae</taxon>
        <taxon>Pleurodeles</taxon>
    </lineage>
</organism>
<dbReference type="EC" id="2.4.1.-" evidence="19"/>
<keyword evidence="11 19" id="KW-0472">Membrane</keyword>
<keyword evidence="4 19" id="KW-0328">Glycosyltransferase</keyword>
<evidence type="ECO:0000256" key="2">
    <source>
        <dbReference type="ARBA" id="ARBA00004922"/>
    </source>
</evidence>
<evidence type="ECO:0000256" key="3">
    <source>
        <dbReference type="ARBA" id="ARBA00008919"/>
    </source>
</evidence>
<keyword evidence="5 19" id="KW-0808">Transferase</keyword>
<comment type="pathway">
    <text evidence="2">Protein modification; protein glycosylation.</text>
</comment>
<dbReference type="EMBL" id="JANPWB010000002">
    <property type="protein sequence ID" value="KAJ1211321.1"/>
    <property type="molecule type" value="Genomic_DNA"/>
</dbReference>
<evidence type="ECO:0000256" key="18">
    <source>
        <dbReference type="ARBA" id="ARBA00036928"/>
    </source>
</evidence>
<dbReference type="InterPro" id="IPR038577">
    <property type="entry name" value="GT10-like_C_sf"/>
</dbReference>
<evidence type="ECO:0000259" key="20">
    <source>
        <dbReference type="Pfam" id="PF00852"/>
    </source>
</evidence>
<dbReference type="Proteomes" id="UP001066276">
    <property type="component" value="Chromosome 1_2"/>
</dbReference>
<reference evidence="22" key="1">
    <citation type="journal article" date="2022" name="bioRxiv">
        <title>Sequencing and chromosome-scale assembly of the giantPleurodeles waltlgenome.</title>
        <authorList>
            <person name="Brown T."/>
            <person name="Elewa A."/>
            <person name="Iarovenko S."/>
            <person name="Subramanian E."/>
            <person name="Araus A.J."/>
            <person name="Petzold A."/>
            <person name="Susuki M."/>
            <person name="Suzuki K.-i.T."/>
            <person name="Hayashi T."/>
            <person name="Toyoda A."/>
            <person name="Oliveira C."/>
            <person name="Osipova E."/>
            <person name="Leigh N.D."/>
            <person name="Simon A."/>
            <person name="Yun M.H."/>
        </authorList>
    </citation>
    <scope>NUCLEOTIDE SEQUENCE</scope>
    <source>
        <strain evidence="22">20211129_DDA</strain>
        <tissue evidence="22">Liver</tissue>
    </source>
</reference>
<feature type="domain" description="Fucosyltransferase C-terminal" evidence="20">
    <location>
        <begin position="182"/>
        <end position="355"/>
    </location>
</feature>
<dbReference type="InterPro" id="IPR055270">
    <property type="entry name" value="Glyco_tran_10_C"/>
</dbReference>
<dbReference type="AlphaFoldDB" id="A0AAV7WFD8"/>
<dbReference type="PANTHER" id="PTHR11929:SF11">
    <property type="entry name" value="4-GALACTOSYL-N-ACETYLGLUCOSAMINIDE 3-ALPHA-L-FUCOSYLTRANSFERASE FUT5"/>
    <property type="match status" value="1"/>
</dbReference>
<dbReference type="InterPro" id="IPR001503">
    <property type="entry name" value="Glyco_trans_10"/>
</dbReference>
<dbReference type="Gene3D" id="3.40.50.11660">
    <property type="entry name" value="Glycosyl transferase family 10, C-terminal domain"/>
    <property type="match status" value="1"/>
</dbReference>
<keyword evidence="6 19" id="KW-0812">Transmembrane</keyword>
<gene>
    <name evidence="22" type="ORF">NDU88_006681</name>
</gene>
<sequence length="357" mass="41989">MKVTYIFVPIVTGLWYFIYFSTFTDVKPIKVKMADQLLLQHESTANPQNASLSPAGNKQTELVILLWTWPHDYRFPLDRCLPQYGISGCHLTANRSRYKHADAVVIHHRDVSSNISLLPQQPRPPHQLWIWFNLEPPIHLSNLHLMDNLFNLTLSYRRDSDIFTPYGWMENVSEPENFTIPIKSRLVSWVISNWRPSDKRVVYYEELRKHIQVDVFGRGHMPIPDSKLLTTIISQYKFYLAFENSQHKDYITEKVWRNAFGSMAVPVVLGPPRANYEVFLPTDSFIHVDDFPTAQDLAAYLLELDADDERYASYFSWRMQLQPVLKVSWITHYCKACRALHQKHYEKTVPSIERWFI</sequence>
<dbReference type="GO" id="GO:0006629">
    <property type="term" value="P:lipid metabolic process"/>
    <property type="evidence" value="ECO:0007669"/>
    <property type="project" value="UniProtKB-KW"/>
</dbReference>
<evidence type="ECO:0000256" key="10">
    <source>
        <dbReference type="ARBA" id="ARBA00023098"/>
    </source>
</evidence>
<protein>
    <recommendedName>
        <fullName evidence="19">Fucosyltransferase</fullName>
        <ecNumber evidence="19">2.4.1.-</ecNumber>
    </recommendedName>
</protein>
<evidence type="ECO:0000256" key="9">
    <source>
        <dbReference type="ARBA" id="ARBA00023034"/>
    </source>
</evidence>
<dbReference type="GO" id="GO:0017060">
    <property type="term" value="F:3-galactosyl-N-acetylglucosaminide 4-alpha-L-fucosyltransferase activity"/>
    <property type="evidence" value="ECO:0007669"/>
    <property type="project" value="UniProtKB-EC"/>
</dbReference>
<comment type="caution">
    <text evidence="22">The sequence shown here is derived from an EMBL/GenBank/DDBJ whole genome shotgun (WGS) entry which is preliminary data.</text>
</comment>
<evidence type="ECO:0000256" key="1">
    <source>
        <dbReference type="ARBA" id="ARBA00004447"/>
    </source>
</evidence>
<evidence type="ECO:0000256" key="12">
    <source>
        <dbReference type="ARBA" id="ARBA00023180"/>
    </source>
</evidence>
<dbReference type="Pfam" id="PF17039">
    <property type="entry name" value="Glyco_tran_10_N"/>
    <property type="match status" value="1"/>
</dbReference>
<evidence type="ECO:0000256" key="19">
    <source>
        <dbReference type="RuleBase" id="RU003832"/>
    </source>
</evidence>
<evidence type="ECO:0000256" key="11">
    <source>
        <dbReference type="ARBA" id="ARBA00023136"/>
    </source>
</evidence>
<dbReference type="GO" id="GO:0032580">
    <property type="term" value="C:Golgi cisterna membrane"/>
    <property type="evidence" value="ECO:0007669"/>
    <property type="project" value="UniProtKB-SubCell"/>
</dbReference>
<evidence type="ECO:0000256" key="5">
    <source>
        <dbReference type="ARBA" id="ARBA00022679"/>
    </source>
</evidence>
<evidence type="ECO:0000256" key="7">
    <source>
        <dbReference type="ARBA" id="ARBA00022968"/>
    </source>
</evidence>